<sequence>MSITQGGRILSQLRAGARYLDIRVGKVAGDGKTWWMIHGMVACAPFVEAVDDINTFHREGGGTVVWVIREERFAPGESARLATYLRENVQGAIYDGDQAGLRRTPFRSLPPNVIFGVAALTPIPALLAVDEWVNTYSARVKVPALLEQMTAASTRVARDTLMVIGWTLTPQPLDIVLRVVTFNIGRPSLREAAAAMNGQVYPFLDAHRRLTLDKANVIFFDFMGPSEASAVLALNSGVFIAEVLPPPTPPPVPDLASVDGVPLLPPLTVATTPALPVASLRPSAPSPSPSRLSLGGGGWGEARRRRSWCRLPEQGCRRRRRDRWGRLLGWPLAGCAAFARASFRLETGGVRRAHVRFGSAASWLAAPRR</sequence>
<dbReference type="InterPro" id="IPR017946">
    <property type="entry name" value="PLC-like_Pdiesterase_TIM-brl"/>
</dbReference>
<dbReference type="Gene3D" id="3.20.20.190">
    <property type="entry name" value="Phosphatidylinositol (PI) phosphodiesterase"/>
    <property type="match status" value="1"/>
</dbReference>
<name>A0A1X6NSQ1_PORUM</name>
<evidence type="ECO:0008006" key="3">
    <source>
        <dbReference type="Google" id="ProtNLM"/>
    </source>
</evidence>
<dbReference type="GO" id="GO:0008081">
    <property type="term" value="F:phosphoric diester hydrolase activity"/>
    <property type="evidence" value="ECO:0007669"/>
    <property type="project" value="InterPro"/>
</dbReference>
<gene>
    <name evidence="1" type="ORF">BU14_0522s0003</name>
</gene>
<organism evidence="1 2">
    <name type="scientific">Porphyra umbilicalis</name>
    <name type="common">Purple laver</name>
    <name type="synonym">Red alga</name>
    <dbReference type="NCBI Taxonomy" id="2786"/>
    <lineage>
        <taxon>Eukaryota</taxon>
        <taxon>Rhodophyta</taxon>
        <taxon>Bangiophyceae</taxon>
        <taxon>Bangiales</taxon>
        <taxon>Bangiaceae</taxon>
        <taxon>Porphyra</taxon>
    </lineage>
</organism>
<protein>
    <recommendedName>
        <fullName evidence="3">Phosphatidylinositol-specific phospholipase C X domain-containing protein</fullName>
    </recommendedName>
</protein>
<evidence type="ECO:0000313" key="1">
    <source>
        <dbReference type="EMBL" id="OSX71550.1"/>
    </source>
</evidence>
<dbReference type="GO" id="GO:0006629">
    <property type="term" value="P:lipid metabolic process"/>
    <property type="evidence" value="ECO:0007669"/>
    <property type="project" value="InterPro"/>
</dbReference>
<evidence type="ECO:0000313" key="2">
    <source>
        <dbReference type="Proteomes" id="UP000218209"/>
    </source>
</evidence>
<dbReference type="SUPFAM" id="SSF51695">
    <property type="entry name" value="PLC-like phosphodiesterases"/>
    <property type="match status" value="1"/>
</dbReference>
<accession>A0A1X6NSQ1</accession>
<proteinExistence type="predicted"/>
<dbReference type="AlphaFoldDB" id="A0A1X6NSQ1"/>
<keyword evidence="2" id="KW-1185">Reference proteome</keyword>
<reference evidence="1 2" key="1">
    <citation type="submission" date="2017-03" db="EMBL/GenBank/DDBJ databases">
        <title>WGS assembly of Porphyra umbilicalis.</title>
        <authorList>
            <person name="Brawley S.H."/>
            <person name="Blouin N.A."/>
            <person name="Ficko-Blean E."/>
            <person name="Wheeler G.L."/>
            <person name="Lohr M."/>
            <person name="Goodson H.V."/>
            <person name="Jenkins J.W."/>
            <person name="Blaby-Haas C.E."/>
            <person name="Helliwell K.E."/>
            <person name="Chan C."/>
            <person name="Marriage T."/>
            <person name="Bhattacharya D."/>
            <person name="Klein A.S."/>
            <person name="Badis Y."/>
            <person name="Brodie J."/>
            <person name="Cao Y."/>
            <person name="Collen J."/>
            <person name="Dittami S.M."/>
            <person name="Gachon C.M."/>
            <person name="Green B.R."/>
            <person name="Karpowicz S."/>
            <person name="Kim J.W."/>
            <person name="Kudahl U."/>
            <person name="Lin S."/>
            <person name="Michel G."/>
            <person name="Mittag M."/>
            <person name="Olson B.J."/>
            <person name="Pangilinan J."/>
            <person name="Peng Y."/>
            <person name="Qiu H."/>
            <person name="Shu S."/>
            <person name="Singer J.T."/>
            <person name="Smith A.G."/>
            <person name="Sprecher B.N."/>
            <person name="Wagner V."/>
            <person name="Wang W."/>
            <person name="Wang Z.-Y."/>
            <person name="Yan J."/>
            <person name="Yarish C."/>
            <person name="Zoeuner-Riek S."/>
            <person name="Zhuang Y."/>
            <person name="Zou Y."/>
            <person name="Lindquist E.A."/>
            <person name="Grimwood J."/>
            <person name="Barry K."/>
            <person name="Rokhsar D.S."/>
            <person name="Schmutz J."/>
            <person name="Stiller J.W."/>
            <person name="Grossman A.R."/>
            <person name="Prochnik S.E."/>
        </authorList>
    </citation>
    <scope>NUCLEOTIDE SEQUENCE [LARGE SCALE GENOMIC DNA]</scope>
    <source>
        <strain evidence="1">4086291</strain>
    </source>
</reference>
<dbReference type="EMBL" id="KV919125">
    <property type="protein sequence ID" value="OSX71550.1"/>
    <property type="molecule type" value="Genomic_DNA"/>
</dbReference>
<dbReference type="OrthoDB" id="1046782at2759"/>
<dbReference type="Proteomes" id="UP000218209">
    <property type="component" value="Unassembled WGS sequence"/>
</dbReference>